<name>A0A1F4ZBA9_9BACT</name>
<keyword evidence="1" id="KW-0175">Coiled coil</keyword>
<proteinExistence type="predicted"/>
<dbReference type="EMBL" id="MEXN01000005">
    <property type="protein sequence ID" value="OGD03660.1"/>
    <property type="molecule type" value="Genomic_DNA"/>
</dbReference>
<accession>A0A1F4ZBA9</accession>
<dbReference type="Proteomes" id="UP000177080">
    <property type="component" value="Unassembled WGS sequence"/>
</dbReference>
<evidence type="ECO:0000313" key="3">
    <source>
        <dbReference type="Proteomes" id="UP000177080"/>
    </source>
</evidence>
<evidence type="ECO:0000313" key="2">
    <source>
        <dbReference type="EMBL" id="OGD03660.1"/>
    </source>
</evidence>
<dbReference type="AlphaFoldDB" id="A0A1F4ZBA9"/>
<feature type="coiled-coil region" evidence="1">
    <location>
        <begin position="90"/>
        <end position="117"/>
    </location>
</feature>
<organism evidence="2 3">
    <name type="scientific">Candidatus Amesbacteria bacterium RIFCSPLOWO2_01_FULL_48_25</name>
    <dbReference type="NCBI Taxonomy" id="1797259"/>
    <lineage>
        <taxon>Bacteria</taxon>
        <taxon>Candidatus Amesiibacteriota</taxon>
    </lineage>
</organism>
<dbReference type="STRING" id="1797259.A2989_03195"/>
<reference evidence="2 3" key="1">
    <citation type="journal article" date="2016" name="Nat. Commun.">
        <title>Thousands of microbial genomes shed light on interconnected biogeochemical processes in an aquifer system.</title>
        <authorList>
            <person name="Anantharaman K."/>
            <person name="Brown C.T."/>
            <person name="Hug L.A."/>
            <person name="Sharon I."/>
            <person name="Castelle C.J."/>
            <person name="Probst A.J."/>
            <person name="Thomas B.C."/>
            <person name="Singh A."/>
            <person name="Wilkins M.J."/>
            <person name="Karaoz U."/>
            <person name="Brodie E.L."/>
            <person name="Williams K.H."/>
            <person name="Hubbard S.S."/>
            <person name="Banfield J.F."/>
        </authorList>
    </citation>
    <scope>NUCLEOTIDE SEQUENCE [LARGE SCALE GENOMIC DNA]</scope>
</reference>
<evidence type="ECO:0000256" key="1">
    <source>
        <dbReference type="SAM" id="Coils"/>
    </source>
</evidence>
<protein>
    <submittedName>
        <fullName evidence="2">Uncharacterized protein</fullName>
    </submittedName>
</protein>
<gene>
    <name evidence="2" type="ORF">A2989_03195</name>
</gene>
<sequence>MAAENGSFEWLDKLEFKRSGGQVLNPGCDPGRHACADGCVVESGLRWEVRMGLIKNSVQVKEYLERQPCPVFAVVVTKAMGKEAKIVVSVEEFKRRLEKERKKKADLDAQIAQARANGGKGVAGLEKKRKQSGSVIGAIVTNLKRLNKARGSDHDAEVMD</sequence>
<comment type="caution">
    <text evidence="2">The sequence shown here is derived from an EMBL/GenBank/DDBJ whole genome shotgun (WGS) entry which is preliminary data.</text>
</comment>